<evidence type="ECO:0000256" key="10">
    <source>
        <dbReference type="SAM" id="MobiDB-lite"/>
    </source>
</evidence>
<dbReference type="NCBIfam" id="TIGR01352">
    <property type="entry name" value="tonB_Cterm"/>
    <property type="match status" value="1"/>
</dbReference>
<evidence type="ECO:0000313" key="13">
    <source>
        <dbReference type="EMBL" id="ABS50403.1"/>
    </source>
</evidence>
<evidence type="ECO:0000256" key="9">
    <source>
        <dbReference type="ARBA" id="ARBA00023136"/>
    </source>
</evidence>
<dbReference type="PROSITE" id="PS52015">
    <property type="entry name" value="TONB_CTD"/>
    <property type="match status" value="1"/>
</dbReference>
<keyword evidence="5" id="KW-0997">Cell inner membrane</keyword>
<dbReference type="SUPFAM" id="SSF74653">
    <property type="entry name" value="TolA/TonB C-terminal domain"/>
    <property type="match status" value="1"/>
</dbReference>
<feature type="region of interest" description="Disordered" evidence="10">
    <location>
        <begin position="54"/>
        <end position="192"/>
    </location>
</feature>
<dbReference type="KEGG" id="ccv:CCV52592_2219"/>
<keyword evidence="7" id="KW-0653">Protein transport</keyword>
<protein>
    <submittedName>
        <fullName evidence="13">Energy transduction protein TonB</fullName>
    </submittedName>
</protein>
<feature type="domain" description="TonB C-terminal" evidence="12">
    <location>
        <begin position="199"/>
        <end position="290"/>
    </location>
</feature>
<comment type="subcellular location">
    <subcellularLocation>
        <location evidence="1">Cell inner membrane</location>
        <topology evidence="1">Single-pass membrane protein</topology>
        <orientation evidence="1">Periplasmic side</orientation>
    </subcellularLocation>
</comment>
<dbReference type="RefSeq" id="WP_011992582.1">
    <property type="nucleotide sequence ID" value="NC_009715.2"/>
</dbReference>
<dbReference type="Pfam" id="PF03544">
    <property type="entry name" value="TonB_C"/>
    <property type="match status" value="1"/>
</dbReference>
<proteinExistence type="inferred from homology"/>
<dbReference type="AlphaFoldDB" id="A7GZT2"/>
<evidence type="ECO:0000256" key="11">
    <source>
        <dbReference type="SAM" id="Phobius"/>
    </source>
</evidence>
<dbReference type="InterPro" id="IPR003538">
    <property type="entry name" value="TonB"/>
</dbReference>
<dbReference type="GO" id="GO:0030288">
    <property type="term" value="C:outer membrane-bounded periplasmic space"/>
    <property type="evidence" value="ECO:0007669"/>
    <property type="project" value="InterPro"/>
</dbReference>
<dbReference type="PANTHER" id="PTHR33446">
    <property type="entry name" value="PROTEIN TONB-RELATED"/>
    <property type="match status" value="1"/>
</dbReference>
<evidence type="ECO:0000259" key="12">
    <source>
        <dbReference type="PROSITE" id="PS52015"/>
    </source>
</evidence>
<feature type="compositionally biased region" description="Polar residues" evidence="10">
    <location>
        <begin position="170"/>
        <end position="192"/>
    </location>
</feature>
<dbReference type="InterPro" id="IPR037682">
    <property type="entry name" value="TonB_C"/>
</dbReference>
<dbReference type="OrthoDB" id="5324668at2"/>
<evidence type="ECO:0000256" key="6">
    <source>
        <dbReference type="ARBA" id="ARBA00022692"/>
    </source>
</evidence>
<evidence type="ECO:0000256" key="4">
    <source>
        <dbReference type="ARBA" id="ARBA00022475"/>
    </source>
</evidence>
<keyword evidence="6 11" id="KW-0812">Transmembrane</keyword>
<organism evidence="13 14">
    <name type="scientific">Campylobacter curvus (strain 525.92)</name>
    <dbReference type="NCBI Taxonomy" id="360105"/>
    <lineage>
        <taxon>Bacteria</taxon>
        <taxon>Pseudomonadati</taxon>
        <taxon>Campylobacterota</taxon>
        <taxon>Epsilonproteobacteria</taxon>
        <taxon>Campylobacterales</taxon>
        <taxon>Campylobacteraceae</taxon>
        <taxon>Campylobacter</taxon>
    </lineage>
</organism>
<evidence type="ECO:0000256" key="1">
    <source>
        <dbReference type="ARBA" id="ARBA00004383"/>
    </source>
</evidence>
<feature type="compositionally biased region" description="Basic and acidic residues" evidence="10">
    <location>
        <begin position="105"/>
        <end position="117"/>
    </location>
</feature>
<gene>
    <name evidence="13" type="primary">tonB3</name>
    <name evidence="13" type="ORF">CCV52592_2219</name>
</gene>
<dbReference type="PANTHER" id="PTHR33446:SF2">
    <property type="entry name" value="PROTEIN TONB"/>
    <property type="match status" value="1"/>
</dbReference>
<dbReference type="GO" id="GO:0015031">
    <property type="term" value="P:protein transport"/>
    <property type="evidence" value="ECO:0007669"/>
    <property type="project" value="UniProtKB-KW"/>
</dbReference>
<dbReference type="GO" id="GO:0055085">
    <property type="term" value="P:transmembrane transport"/>
    <property type="evidence" value="ECO:0007669"/>
    <property type="project" value="InterPro"/>
</dbReference>
<keyword evidence="9 11" id="KW-0472">Membrane</keyword>
<comment type="similarity">
    <text evidence="2">Belongs to the TonB family.</text>
</comment>
<keyword evidence="14" id="KW-1185">Reference proteome</keyword>
<evidence type="ECO:0000313" key="14">
    <source>
        <dbReference type="Proteomes" id="UP000006380"/>
    </source>
</evidence>
<dbReference type="STRING" id="360105.CCV52592_2219"/>
<evidence type="ECO:0000256" key="8">
    <source>
        <dbReference type="ARBA" id="ARBA00022989"/>
    </source>
</evidence>
<feature type="transmembrane region" description="Helical" evidence="11">
    <location>
        <begin position="12"/>
        <end position="32"/>
    </location>
</feature>
<dbReference type="GO" id="GO:0031992">
    <property type="term" value="F:energy transducer activity"/>
    <property type="evidence" value="ECO:0007669"/>
    <property type="project" value="InterPro"/>
</dbReference>
<evidence type="ECO:0000256" key="7">
    <source>
        <dbReference type="ARBA" id="ARBA00022927"/>
    </source>
</evidence>
<evidence type="ECO:0000256" key="3">
    <source>
        <dbReference type="ARBA" id="ARBA00022448"/>
    </source>
</evidence>
<dbReference type="InterPro" id="IPR006260">
    <property type="entry name" value="TonB/TolA_C"/>
</dbReference>
<dbReference type="GO" id="GO:0098797">
    <property type="term" value="C:plasma membrane protein complex"/>
    <property type="evidence" value="ECO:0007669"/>
    <property type="project" value="TreeGrafter"/>
</dbReference>
<feature type="compositionally biased region" description="Pro residues" evidence="10">
    <location>
        <begin position="149"/>
        <end position="164"/>
    </location>
</feature>
<feature type="compositionally biased region" description="Basic and acidic residues" evidence="10">
    <location>
        <begin position="82"/>
        <end position="98"/>
    </location>
</feature>
<reference evidence="13" key="1">
    <citation type="submission" date="2016-07" db="EMBL/GenBank/DDBJ databases">
        <title>Comparative genomics of the Campylobacter concisus group.</title>
        <authorList>
            <person name="Miller W.G."/>
            <person name="Yee E."/>
            <person name="Chapman M.H."/>
            <person name="Huynh S."/>
            <person name="Bono J.L."/>
            <person name="On S.L.W."/>
            <person name="StLeger J."/>
            <person name="Foster G."/>
            <person name="Parker C.T."/>
        </authorList>
    </citation>
    <scope>NUCLEOTIDE SEQUENCE</scope>
    <source>
        <strain evidence="13">525.92</strain>
    </source>
</reference>
<dbReference type="HOGENOM" id="CLU_958715_0_0_7"/>
<keyword evidence="8 11" id="KW-1133">Transmembrane helix</keyword>
<name>A7GZT2_CAMC5</name>
<dbReference type="EMBL" id="CP000767">
    <property type="protein sequence ID" value="ABS50403.1"/>
    <property type="molecule type" value="Genomic_DNA"/>
</dbReference>
<feature type="compositionally biased region" description="Polar residues" evidence="10">
    <location>
        <begin position="54"/>
        <end position="75"/>
    </location>
</feature>
<dbReference type="PRINTS" id="PR01374">
    <property type="entry name" value="TONBPROTEIN"/>
</dbReference>
<keyword evidence="3" id="KW-0813">Transport</keyword>
<sequence>MTCTKNTYGNVISFFISAALHGLAVYLIFATFKSDIFLAEKNEAPKAMAINLNQISPNDTSNNDMQASQVQTPESNAAEAMQEVKQEEPPKEQVKEPEPVAQIQKPKEPEPIKEQKPAPKPKPKPKKERVKEPLPEPAPRPPERIAQPLPTPTKEPSPMPPTPASAPSSQNLANNEAVNQGGSRQSGESASFDQASARTILGEIYGSILKHKTYPKRAINGKMEGRVGVRFLLKGRCDFEILEITQSCGHDFLDRHSLNTIKKACEDFPDEAIGMDIKVPIVFNLRDINE</sequence>
<evidence type="ECO:0000256" key="2">
    <source>
        <dbReference type="ARBA" id="ARBA00006555"/>
    </source>
</evidence>
<accession>A7GZT2</accession>
<dbReference type="GO" id="GO:0015891">
    <property type="term" value="P:siderophore transport"/>
    <property type="evidence" value="ECO:0007669"/>
    <property type="project" value="InterPro"/>
</dbReference>
<dbReference type="Gene3D" id="3.30.1150.10">
    <property type="match status" value="1"/>
</dbReference>
<evidence type="ECO:0000256" key="5">
    <source>
        <dbReference type="ARBA" id="ARBA00022519"/>
    </source>
</evidence>
<keyword evidence="4" id="KW-1003">Cell membrane</keyword>
<dbReference type="InterPro" id="IPR051045">
    <property type="entry name" value="TonB-dependent_transducer"/>
</dbReference>
<dbReference type="Proteomes" id="UP000006380">
    <property type="component" value="Chromosome"/>
</dbReference>
<feature type="compositionally biased region" description="Basic residues" evidence="10">
    <location>
        <begin position="119"/>
        <end position="128"/>
    </location>
</feature>